<comment type="caution">
    <text evidence="5">The sequence shown here is derived from an EMBL/GenBank/DDBJ whole genome shotgun (WGS) entry which is preliminary data.</text>
</comment>
<evidence type="ECO:0000259" key="4">
    <source>
        <dbReference type="PROSITE" id="PS50893"/>
    </source>
</evidence>
<accession>A0ABV8H392</accession>
<dbReference type="Gene3D" id="3.40.50.300">
    <property type="entry name" value="P-loop containing nucleotide triphosphate hydrolases"/>
    <property type="match status" value="1"/>
</dbReference>
<keyword evidence="2" id="KW-0547">Nucleotide-binding</keyword>
<evidence type="ECO:0000313" key="6">
    <source>
        <dbReference type="Proteomes" id="UP001595772"/>
    </source>
</evidence>
<sequence length="245" mass="26880">MTRNNHSESAVQFNHVNYSDGDTPIISDITGSFPKGKITTLVGPSGAGKTTLFRLCNGLIPPDSGEIIIDGKDINQYEPTELRRTVGLALQSATMVSGSVYKNLSMPLTLKGEKLPEEQAINLLMDVGLGAENLHRNVKDLSGGQLQKVSIARTLVNKPKILLLDEITSSLDRVSQQDVEELITKINKKFEVTIIWITHNLQQALSIGNYTWVMMSGKLMESGKSSLLSDPQNDSVKRFVQGEIE</sequence>
<dbReference type="PANTHER" id="PTHR43423:SF1">
    <property type="entry name" value="ABC TRANSPORTER I FAMILY MEMBER 17"/>
    <property type="match status" value="1"/>
</dbReference>
<organism evidence="5 6">
    <name type="scientific">Oceanobacillus longus</name>
    <dbReference type="NCBI Taxonomy" id="930120"/>
    <lineage>
        <taxon>Bacteria</taxon>
        <taxon>Bacillati</taxon>
        <taxon>Bacillota</taxon>
        <taxon>Bacilli</taxon>
        <taxon>Bacillales</taxon>
        <taxon>Bacillaceae</taxon>
        <taxon>Oceanobacillus</taxon>
    </lineage>
</organism>
<evidence type="ECO:0000256" key="3">
    <source>
        <dbReference type="ARBA" id="ARBA00022840"/>
    </source>
</evidence>
<protein>
    <submittedName>
        <fullName evidence="5">Phosphate ABC transporter ATP-binding protein</fullName>
    </submittedName>
</protein>
<evidence type="ECO:0000313" key="5">
    <source>
        <dbReference type="EMBL" id="MFC4024854.1"/>
    </source>
</evidence>
<dbReference type="PROSITE" id="PS50893">
    <property type="entry name" value="ABC_TRANSPORTER_2"/>
    <property type="match status" value="1"/>
</dbReference>
<dbReference type="InterPro" id="IPR027417">
    <property type="entry name" value="P-loop_NTPase"/>
</dbReference>
<keyword evidence="1" id="KW-0813">Transport</keyword>
<proteinExistence type="predicted"/>
<keyword evidence="6" id="KW-1185">Reference proteome</keyword>
<name>A0ABV8H392_9BACI</name>
<dbReference type="SUPFAM" id="SSF52540">
    <property type="entry name" value="P-loop containing nucleoside triphosphate hydrolases"/>
    <property type="match status" value="1"/>
</dbReference>
<dbReference type="Pfam" id="PF00005">
    <property type="entry name" value="ABC_tran"/>
    <property type="match status" value="1"/>
</dbReference>
<dbReference type="RefSeq" id="WP_379497353.1">
    <property type="nucleotide sequence ID" value="NZ_JBHSAO010000010.1"/>
</dbReference>
<gene>
    <name evidence="5" type="ORF">ACFOUV_13710</name>
</gene>
<dbReference type="Proteomes" id="UP001595772">
    <property type="component" value="Unassembled WGS sequence"/>
</dbReference>
<dbReference type="EMBL" id="JBHSAO010000010">
    <property type="protein sequence ID" value="MFC4024854.1"/>
    <property type="molecule type" value="Genomic_DNA"/>
</dbReference>
<dbReference type="GO" id="GO:0005524">
    <property type="term" value="F:ATP binding"/>
    <property type="evidence" value="ECO:0007669"/>
    <property type="project" value="UniProtKB-KW"/>
</dbReference>
<dbReference type="PANTHER" id="PTHR43423">
    <property type="entry name" value="ABC TRANSPORTER I FAMILY MEMBER 17"/>
    <property type="match status" value="1"/>
</dbReference>
<reference evidence="6" key="1">
    <citation type="journal article" date="2019" name="Int. J. Syst. Evol. Microbiol.">
        <title>The Global Catalogue of Microorganisms (GCM) 10K type strain sequencing project: providing services to taxonomists for standard genome sequencing and annotation.</title>
        <authorList>
            <consortium name="The Broad Institute Genomics Platform"/>
            <consortium name="The Broad Institute Genome Sequencing Center for Infectious Disease"/>
            <person name="Wu L."/>
            <person name="Ma J."/>
        </authorList>
    </citation>
    <scope>NUCLEOTIDE SEQUENCE [LARGE SCALE GENOMIC DNA]</scope>
    <source>
        <strain evidence="6">IBRC-M 10703</strain>
    </source>
</reference>
<dbReference type="InterPro" id="IPR003593">
    <property type="entry name" value="AAA+_ATPase"/>
</dbReference>
<dbReference type="InterPro" id="IPR005670">
    <property type="entry name" value="PstB-like"/>
</dbReference>
<feature type="domain" description="ABC transporter" evidence="4">
    <location>
        <begin position="11"/>
        <end position="241"/>
    </location>
</feature>
<dbReference type="InterPro" id="IPR017871">
    <property type="entry name" value="ABC_transporter-like_CS"/>
</dbReference>
<dbReference type="SMART" id="SM00382">
    <property type="entry name" value="AAA"/>
    <property type="match status" value="1"/>
</dbReference>
<evidence type="ECO:0000256" key="1">
    <source>
        <dbReference type="ARBA" id="ARBA00022448"/>
    </source>
</evidence>
<dbReference type="InterPro" id="IPR003439">
    <property type="entry name" value="ABC_transporter-like_ATP-bd"/>
</dbReference>
<keyword evidence="3 5" id="KW-0067">ATP-binding</keyword>
<dbReference type="PROSITE" id="PS00211">
    <property type="entry name" value="ABC_TRANSPORTER_1"/>
    <property type="match status" value="1"/>
</dbReference>
<dbReference type="CDD" id="cd03260">
    <property type="entry name" value="ABC_PstB_phosphate_transporter"/>
    <property type="match status" value="1"/>
</dbReference>
<evidence type="ECO:0000256" key="2">
    <source>
        <dbReference type="ARBA" id="ARBA00022741"/>
    </source>
</evidence>